<dbReference type="PANTHER" id="PTHR44591">
    <property type="entry name" value="STRESS RESPONSE REGULATOR PROTEIN 1"/>
    <property type="match status" value="1"/>
</dbReference>
<evidence type="ECO:0000256" key="2">
    <source>
        <dbReference type="ARBA" id="ARBA00023125"/>
    </source>
</evidence>
<dbReference type="SUPFAM" id="SSF46894">
    <property type="entry name" value="C-terminal effector domain of the bipartite response regulators"/>
    <property type="match status" value="1"/>
</dbReference>
<keyword evidence="1 3" id="KW-0597">Phosphoprotein</keyword>
<evidence type="ECO:0000256" key="3">
    <source>
        <dbReference type="PROSITE-ProRule" id="PRU00169"/>
    </source>
</evidence>
<dbReference type="InterPro" id="IPR016032">
    <property type="entry name" value="Sig_transdc_resp-reg_C-effctor"/>
</dbReference>
<accession>A0A9D2BND7</accession>
<dbReference type="AlphaFoldDB" id="A0A9D2BND7"/>
<evidence type="ECO:0000313" key="6">
    <source>
        <dbReference type="Proteomes" id="UP000886724"/>
    </source>
</evidence>
<dbReference type="InterPro" id="IPR014879">
    <property type="entry name" value="Spo0A_C"/>
</dbReference>
<organism evidence="5 6">
    <name type="scientific">Candidatus Erysipelatoclostridium merdavium</name>
    <dbReference type="NCBI Taxonomy" id="2838566"/>
    <lineage>
        <taxon>Bacteria</taxon>
        <taxon>Bacillati</taxon>
        <taxon>Bacillota</taxon>
        <taxon>Erysipelotrichia</taxon>
        <taxon>Erysipelotrichales</taxon>
        <taxon>Erysipelotrichales incertae sedis</taxon>
    </lineage>
</organism>
<dbReference type="InterPro" id="IPR011006">
    <property type="entry name" value="CheY-like_superfamily"/>
</dbReference>
<dbReference type="SMART" id="SM00448">
    <property type="entry name" value="REC"/>
    <property type="match status" value="1"/>
</dbReference>
<sequence length="250" mass="29172">MDSEITIVILTEDQELRKNLIGKIKEREKYVLKADFDSGSDCINYLSSNSCDLLIVDLILMEIDGLGIVKRVKEINYNAFRNIICISNFSSGMIFDQLEKLKIDYYFKKPLNYNYFMEIIKNIVNATTINKIEYSSKINNEKRVHDILIKMGMPRHLRGFYYLVTGTTMVIENINLLSEITRELYPRIARAHGTTASRVEQSIRHIIKNTWENGDQDELNDVFGYRINHRPCNSEFISTIVDKLLLEIRQ</sequence>
<protein>
    <submittedName>
        <fullName evidence="5">Response regulator</fullName>
    </submittedName>
</protein>
<dbReference type="SUPFAM" id="SSF52172">
    <property type="entry name" value="CheY-like"/>
    <property type="match status" value="1"/>
</dbReference>
<dbReference type="GO" id="GO:0005509">
    <property type="term" value="F:calcium ion binding"/>
    <property type="evidence" value="ECO:0007669"/>
    <property type="project" value="InterPro"/>
</dbReference>
<dbReference type="InterPro" id="IPR036388">
    <property type="entry name" value="WH-like_DNA-bd_sf"/>
</dbReference>
<reference evidence="5" key="2">
    <citation type="submission" date="2021-04" db="EMBL/GenBank/DDBJ databases">
        <authorList>
            <person name="Gilroy R."/>
        </authorList>
    </citation>
    <scope>NUCLEOTIDE SEQUENCE</scope>
    <source>
        <strain evidence="5">ChiGjej1B1-14440</strain>
    </source>
</reference>
<dbReference type="GO" id="GO:0003700">
    <property type="term" value="F:DNA-binding transcription factor activity"/>
    <property type="evidence" value="ECO:0007669"/>
    <property type="project" value="InterPro"/>
</dbReference>
<evidence type="ECO:0000313" key="5">
    <source>
        <dbReference type="EMBL" id="HIX81867.1"/>
    </source>
</evidence>
<comment type="caution">
    <text evidence="5">The sequence shown here is derived from an EMBL/GenBank/DDBJ whole genome shotgun (WGS) entry which is preliminary data.</text>
</comment>
<dbReference type="GO" id="GO:0000160">
    <property type="term" value="P:phosphorelay signal transduction system"/>
    <property type="evidence" value="ECO:0007669"/>
    <property type="project" value="InterPro"/>
</dbReference>
<dbReference type="InterPro" id="IPR050595">
    <property type="entry name" value="Bact_response_regulator"/>
</dbReference>
<dbReference type="EMBL" id="DXET01000173">
    <property type="protein sequence ID" value="HIX81867.1"/>
    <property type="molecule type" value="Genomic_DNA"/>
</dbReference>
<dbReference type="Gene3D" id="3.40.50.2300">
    <property type="match status" value="1"/>
</dbReference>
<evidence type="ECO:0000259" key="4">
    <source>
        <dbReference type="PROSITE" id="PS50110"/>
    </source>
</evidence>
<feature type="domain" description="Response regulatory" evidence="4">
    <location>
        <begin position="7"/>
        <end position="124"/>
    </location>
</feature>
<dbReference type="InterPro" id="IPR001789">
    <property type="entry name" value="Sig_transdc_resp-reg_receiver"/>
</dbReference>
<reference evidence="5" key="1">
    <citation type="journal article" date="2021" name="PeerJ">
        <title>Extensive microbial diversity within the chicken gut microbiome revealed by metagenomics and culture.</title>
        <authorList>
            <person name="Gilroy R."/>
            <person name="Ravi A."/>
            <person name="Getino M."/>
            <person name="Pursley I."/>
            <person name="Horton D.L."/>
            <person name="Alikhan N.F."/>
            <person name="Baker D."/>
            <person name="Gharbi K."/>
            <person name="Hall N."/>
            <person name="Watson M."/>
            <person name="Adriaenssens E.M."/>
            <person name="Foster-Nyarko E."/>
            <person name="Jarju S."/>
            <person name="Secka A."/>
            <person name="Antonio M."/>
            <person name="Oren A."/>
            <person name="Chaudhuri R.R."/>
            <person name="La Ragione R."/>
            <person name="Hildebrand F."/>
            <person name="Pallen M.J."/>
        </authorList>
    </citation>
    <scope>NUCLEOTIDE SEQUENCE</scope>
    <source>
        <strain evidence="5">ChiGjej1B1-14440</strain>
    </source>
</reference>
<dbReference type="Gene3D" id="1.10.10.10">
    <property type="entry name" value="Winged helix-like DNA-binding domain superfamily/Winged helix DNA-binding domain"/>
    <property type="match status" value="1"/>
</dbReference>
<gene>
    <name evidence="5" type="ORF">H9980_07865</name>
</gene>
<dbReference type="Pfam" id="PF00072">
    <property type="entry name" value="Response_reg"/>
    <property type="match status" value="1"/>
</dbReference>
<dbReference type="Pfam" id="PF08769">
    <property type="entry name" value="Spo0A_C"/>
    <property type="match status" value="1"/>
</dbReference>
<dbReference type="GO" id="GO:0005737">
    <property type="term" value="C:cytoplasm"/>
    <property type="evidence" value="ECO:0007669"/>
    <property type="project" value="InterPro"/>
</dbReference>
<dbReference type="GO" id="GO:0042173">
    <property type="term" value="P:regulation of sporulation resulting in formation of a cellular spore"/>
    <property type="evidence" value="ECO:0007669"/>
    <property type="project" value="InterPro"/>
</dbReference>
<dbReference type="PROSITE" id="PS50110">
    <property type="entry name" value="RESPONSE_REGULATORY"/>
    <property type="match status" value="1"/>
</dbReference>
<feature type="modified residue" description="4-aspartylphosphate" evidence="3">
    <location>
        <position position="57"/>
    </location>
</feature>
<dbReference type="PANTHER" id="PTHR44591:SF3">
    <property type="entry name" value="RESPONSE REGULATORY DOMAIN-CONTAINING PROTEIN"/>
    <property type="match status" value="1"/>
</dbReference>
<name>A0A9D2BND7_9FIRM</name>
<dbReference type="Proteomes" id="UP000886724">
    <property type="component" value="Unassembled WGS sequence"/>
</dbReference>
<dbReference type="CDD" id="cd00156">
    <property type="entry name" value="REC"/>
    <property type="match status" value="1"/>
</dbReference>
<dbReference type="GO" id="GO:0003677">
    <property type="term" value="F:DNA binding"/>
    <property type="evidence" value="ECO:0007669"/>
    <property type="project" value="UniProtKB-KW"/>
</dbReference>
<keyword evidence="2" id="KW-0238">DNA-binding</keyword>
<evidence type="ECO:0000256" key="1">
    <source>
        <dbReference type="ARBA" id="ARBA00022553"/>
    </source>
</evidence>
<proteinExistence type="predicted"/>